<organism evidence="1">
    <name type="scientific">CrAss-like virus sp. ctUXy6</name>
    <dbReference type="NCBI Taxonomy" id="2825835"/>
    <lineage>
        <taxon>Viruses</taxon>
        <taxon>Duplodnaviria</taxon>
        <taxon>Heunggongvirae</taxon>
        <taxon>Uroviricota</taxon>
        <taxon>Caudoviricetes</taxon>
        <taxon>Crassvirales</taxon>
    </lineage>
</organism>
<sequence length="249" mass="29028">MELRIFLQVILLIMSSINQLISEIAHAVGQPNNVPLRRNIKYAILHTRNELIRRSFENNRYLDKGLQQRIKLSLIDVPDGDFHNSAEYMIKPIKRTAQKVPRPVRLTNNLPFQSVRTAGYDNHELPFAKEASAKFYTHLVGMCNLPCWDYINEYIYFFTKDNTAVWFKTVNAIVVESVFETPHLIEIETHENKKDTSGYNIDTDDMFDDDEFLLPEDMVGAIKDIIFKRNLLQVPRETNEVPTDNLLNR</sequence>
<proteinExistence type="predicted"/>
<reference evidence="1" key="1">
    <citation type="journal article" date="2021" name="Proc. Natl. Acad. Sci. U.S.A.">
        <title>A Catalog of Tens of Thousands of Viruses from Human Metagenomes Reveals Hidden Associations with Chronic Diseases.</title>
        <authorList>
            <person name="Tisza M.J."/>
            <person name="Buck C.B."/>
        </authorList>
    </citation>
    <scope>NUCLEOTIDE SEQUENCE</scope>
    <source>
        <strain evidence="1">CtUXy6</strain>
    </source>
</reference>
<dbReference type="EMBL" id="BK016212">
    <property type="protein sequence ID" value="DAG02566.1"/>
    <property type="molecule type" value="Genomic_DNA"/>
</dbReference>
<accession>A0A8S5V784</accession>
<dbReference type="InterPro" id="IPR057878">
    <property type="entry name" value="CrAss_Ring_2"/>
</dbReference>
<name>A0A8S5V784_9CAUD</name>
<dbReference type="Pfam" id="PF25702">
    <property type="entry name" value="CrAss_Ring_2"/>
    <property type="match status" value="1"/>
</dbReference>
<evidence type="ECO:0000313" key="1">
    <source>
        <dbReference type="EMBL" id="DAG02566.1"/>
    </source>
</evidence>
<protein>
    <submittedName>
        <fullName evidence="1">Structural protein</fullName>
    </submittedName>
</protein>